<comment type="cofactor">
    <cofactor evidence="1 7">
        <name>heme</name>
        <dbReference type="ChEBI" id="CHEBI:30413"/>
    </cofactor>
</comment>
<sequence>MALLSELQISWSIKQWMACAVAAIIAYNLVLAVYRLYFSPIAHFPGPKLTAATFLYEIYYNIVKLVLSVRSQHLLTTLQGPIVRINPWELHVNDPDFYEELYSRNSPRNKSKYSADQLGMPDSKFSTLGHNLLRMRRQSISNFFSIKSIRRLDHILIFMAEKLCKRIDEYKKSGKPMKIRLAFQCLTTDIVTHYAFDKTWNFLDSPDFSPEWIATIKATTEMGHIIQQLPWIITLFEALPRWTSASISPGIKLVLNWQDRMVDHIKNIMNENKRNPEMSSIANPNIFQALLDSDLPPQEKTLNRLSQEAQSIVGAGADTTANALTITTFHLLSNPPVLQKLLAELERQCLIHMLNLTSLLLNNCHIWHETSVAMTSTQVHHNEDIFPNSWDFVPERWCDRLDGGRGLECYVVNFSKGGRNCAGINLAKAELFLVLAILFRRYKMELYETETDRVCDVDMHYERYLA</sequence>
<keyword evidence="6 8" id="KW-0503">Monooxygenase</keyword>
<dbReference type="CDD" id="cd11062">
    <property type="entry name" value="CYP58-like"/>
    <property type="match status" value="1"/>
</dbReference>
<evidence type="ECO:0000256" key="8">
    <source>
        <dbReference type="RuleBase" id="RU000461"/>
    </source>
</evidence>
<evidence type="ECO:0000256" key="9">
    <source>
        <dbReference type="SAM" id="Phobius"/>
    </source>
</evidence>
<evidence type="ECO:0000313" key="10">
    <source>
        <dbReference type="EMBL" id="KAF4613404.1"/>
    </source>
</evidence>
<dbReference type="OrthoDB" id="3945418at2759"/>
<dbReference type="InterPro" id="IPR002401">
    <property type="entry name" value="Cyt_P450_E_grp-I"/>
</dbReference>
<dbReference type="InterPro" id="IPR050121">
    <property type="entry name" value="Cytochrome_P450_monoxygenase"/>
</dbReference>
<dbReference type="PANTHER" id="PTHR24305">
    <property type="entry name" value="CYTOCHROME P450"/>
    <property type="match status" value="1"/>
</dbReference>
<proteinExistence type="inferred from homology"/>
<protein>
    <recommendedName>
        <fullName evidence="12">Cytochrome P450</fullName>
    </recommendedName>
</protein>
<accession>A0A8H4QM40</accession>
<keyword evidence="5 7" id="KW-0408">Iron</keyword>
<keyword evidence="9" id="KW-0472">Membrane</keyword>
<dbReference type="SUPFAM" id="SSF48264">
    <property type="entry name" value="Cytochrome P450"/>
    <property type="match status" value="1"/>
</dbReference>
<keyword evidence="9" id="KW-0812">Transmembrane</keyword>
<evidence type="ECO:0000256" key="7">
    <source>
        <dbReference type="PIRSR" id="PIRSR602401-1"/>
    </source>
</evidence>
<dbReference type="PANTHER" id="PTHR24305:SF157">
    <property type="entry name" value="N-ACETYLTRYPTOPHAN 6-HYDROXYLASE IVOC-RELATED"/>
    <property type="match status" value="1"/>
</dbReference>
<dbReference type="Pfam" id="PF00067">
    <property type="entry name" value="p450"/>
    <property type="match status" value="2"/>
</dbReference>
<dbReference type="InterPro" id="IPR036396">
    <property type="entry name" value="Cyt_P450_sf"/>
</dbReference>
<reference evidence="10 11" key="1">
    <citation type="submission" date="2020-03" db="EMBL/GenBank/DDBJ databases">
        <title>Draft Genome Sequence of Cudoniella acicularis.</title>
        <authorList>
            <person name="Buettner E."/>
            <person name="Kellner H."/>
        </authorList>
    </citation>
    <scope>NUCLEOTIDE SEQUENCE [LARGE SCALE GENOMIC DNA]</scope>
    <source>
        <strain evidence="10 11">DSM 108380</strain>
    </source>
</reference>
<feature type="transmembrane region" description="Helical" evidence="9">
    <location>
        <begin position="16"/>
        <end position="37"/>
    </location>
</feature>
<evidence type="ECO:0000256" key="3">
    <source>
        <dbReference type="ARBA" id="ARBA00022723"/>
    </source>
</evidence>
<evidence type="ECO:0000256" key="1">
    <source>
        <dbReference type="ARBA" id="ARBA00001971"/>
    </source>
</evidence>
<dbReference type="InterPro" id="IPR017972">
    <property type="entry name" value="Cyt_P450_CS"/>
</dbReference>
<dbReference type="GO" id="GO:0016705">
    <property type="term" value="F:oxidoreductase activity, acting on paired donors, with incorporation or reduction of molecular oxygen"/>
    <property type="evidence" value="ECO:0007669"/>
    <property type="project" value="InterPro"/>
</dbReference>
<evidence type="ECO:0000256" key="2">
    <source>
        <dbReference type="ARBA" id="ARBA00010617"/>
    </source>
</evidence>
<evidence type="ECO:0000256" key="6">
    <source>
        <dbReference type="ARBA" id="ARBA00023033"/>
    </source>
</evidence>
<dbReference type="EMBL" id="JAAMPI010002441">
    <property type="protein sequence ID" value="KAF4613404.1"/>
    <property type="molecule type" value="Genomic_DNA"/>
</dbReference>
<name>A0A8H4QM40_9HELO</name>
<gene>
    <name evidence="10" type="ORF">G7Y89_g15483</name>
</gene>
<evidence type="ECO:0000313" key="11">
    <source>
        <dbReference type="Proteomes" id="UP000566819"/>
    </source>
</evidence>
<dbReference type="Gene3D" id="1.10.630.10">
    <property type="entry name" value="Cytochrome P450"/>
    <property type="match status" value="2"/>
</dbReference>
<dbReference type="GO" id="GO:0004497">
    <property type="term" value="F:monooxygenase activity"/>
    <property type="evidence" value="ECO:0007669"/>
    <property type="project" value="UniProtKB-KW"/>
</dbReference>
<dbReference type="AlphaFoldDB" id="A0A8H4QM40"/>
<keyword evidence="4 8" id="KW-0560">Oxidoreductase</keyword>
<dbReference type="GO" id="GO:0005506">
    <property type="term" value="F:iron ion binding"/>
    <property type="evidence" value="ECO:0007669"/>
    <property type="project" value="InterPro"/>
</dbReference>
<dbReference type="Proteomes" id="UP000566819">
    <property type="component" value="Unassembled WGS sequence"/>
</dbReference>
<dbReference type="PROSITE" id="PS00086">
    <property type="entry name" value="CYTOCHROME_P450"/>
    <property type="match status" value="1"/>
</dbReference>
<keyword evidence="7 8" id="KW-0349">Heme</keyword>
<organism evidence="10 11">
    <name type="scientific">Cudoniella acicularis</name>
    <dbReference type="NCBI Taxonomy" id="354080"/>
    <lineage>
        <taxon>Eukaryota</taxon>
        <taxon>Fungi</taxon>
        <taxon>Dikarya</taxon>
        <taxon>Ascomycota</taxon>
        <taxon>Pezizomycotina</taxon>
        <taxon>Leotiomycetes</taxon>
        <taxon>Helotiales</taxon>
        <taxon>Tricladiaceae</taxon>
        <taxon>Cudoniella</taxon>
    </lineage>
</organism>
<dbReference type="InterPro" id="IPR001128">
    <property type="entry name" value="Cyt_P450"/>
</dbReference>
<comment type="caution">
    <text evidence="10">The sequence shown here is derived from an EMBL/GenBank/DDBJ whole genome shotgun (WGS) entry which is preliminary data.</text>
</comment>
<evidence type="ECO:0000256" key="4">
    <source>
        <dbReference type="ARBA" id="ARBA00023002"/>
    </source>
</evidence>
<comment type="similarity">
    <text evidence="2 8">Belongs to the cytochrome P450 family.</text>
</comment>
<keyword evidence="11" id="KW-1185">Reference proteome</keyword>
<keyword evidence="9" id="KW-1133">Transmembrane helix</keyword>
<evidence type="ECO:0008006" key="12">
    <source>
        <dbReference type="Google" id="ProtNLM"/>
    </source>
</evidence>
<dbReference type="GO" id="GO:0020037">
    <property type="term" value="F:heme binding"/>
    <property type="evidence" value="ECO:0007669"/>
    <property type="project" value="InterPro"/>
</dbReference>
<evidence type="ECO:0000256" key="5">
    <source>
        <dbReference type="ARBA" id="ARBA00023004"/>
    </source>
</evidence>
<feature type="binding site" description="axial binding residue" evidence="7">
    <location>
        <position position="421"/>
    </location>
    <ligand>
        <name>heme</name>
        <dbReference type="ChEBI" id="CHEBI:30413"/>
    </ligand>
    <ligandPart>
        <name>Fe</name>
        <dbReference type="ChEBI" id="CHEBI:18248"/>
    </ligandPart>
</feature>
<keyword evidence="3 7" id="KW-0479">Metal-binding</keyword>
<dbReference type="PRINTS" id="PR00463">
    <property type="entry name" value="EP450I"/>
</dbReference>
<dbReference type="PRINTS" id="PR00385">
    <property type="entry name" value="P450"/>
</dbReference>